<name>E3MYT1_CAERE</name>
<dbReference type="InterPro" id="IPR036465">
    <property type="entry name" value="vWFA_dom_sf"/>
</dbReference>
<evidence type="ECO:0000313" key="4">
    <source>
        <dbReference type="EMBL" id="EFP12219.1"/>
    </source>
</evidence>
<dbReference type="InterPro" id="IPR016186">
    <property type="entry name" value="C-type_lectin-like/link_sf"/>
</dbReference>
<dbReference type="EMBL" id="DS268498">
    <property type="protein sequence ID" value="EFP12219.1"/>
    <property type="molecule type" value="Genomic_DNA"/>
</dbReference>
<dbReference type="InParanoid" id="E3MYT1"/>
<dbReference type="PANTHER" id="PTHR31024:SF6">
    <property type="entry name" value="VWFA DOMAIN-CONTAINING PROTEIN"/>
    <property type="match status" value="1"/>
</dbReference>
<dbReference type="PROSITE" id="PS50041">
    <property type="entry name" value="C_TYPE_LECTIN_2"/>
    <property type="match status" value="1"/>
</dbReference>
<dbReference type="SMART" id="SM00034">
    <property type="entry name" value="CLECT"/>
    <property type="match status" value="1"/>
</dbReference>
<dbReference type="InterPro" id="IPR002035">
    <property type="entry name" value="VWF_A"/>
</dbReference>
<evidence type="ECO:0000259" key="2">
    <source>
        <dbReference type="PROSITE" id="PS50041"/>
    </source>
</evidence>
<dbReference type="GO" id="GO:0045087">
    <property type="term" value="P:innate immune response"/>
    <property type="evidence" value="ECO:0007669"/>
    <property type="project" value="TreeGrafter"/>
</dbReference>
<dbReference type="CDD" id="cd00037">
    <property type="entry name" value="CLECT"/>
    <property type="match status" value="1"/>
</dbReference>
<dbReference type="Gene3D" id="3.40.50.410">
    <property type="entry name" value="von Willebrand factor, type A domain"/>
    <property type="match status" value="1"/>
</dbReference>
<accession>E3MYT1</accession>
<dbReference type="SUPFAM" id="SSF56436">
    <property type="entry name" value="C-type lectin-like"/>
    <property type="match status" value="1"/>
</dbReference>
<dbReference type="InterPro" id="IPR001304">
    <property type="entry name" value="C-type_lectin-like"/>
</dbReference>
<keyword evidence="1" id="KW-0732">Signal</keyword>
<dbReference type="PROSITE" id="PS50234">
    <property type="entry name" value="VWFA"/>
    <property type="match status" value="1"/>
</dbReference>
<protein>
    <recommendedName>
        <fullName evidence="6">VWFA domain-containing protein</fullName>
    </recommendedName>
</protein>
<keyword evidence="5" id="KW-1185">Reference proteome</keyword>
<feature type="chain" id="PRO_5003176552" description="VWFA domain-containing protein" evidence="1">
    <location>
        <begin position="19"/>
        <end position="382"/>
    </location>
</feature>
<evidence type="ECO:0000259" key="3">
    <source>
        <dbReference type="PROSITE" id="PS50234"/>
    </source>
</evidence>
<feature type="domain" description="VWFA" evidence="3">
    <location>
        <begin position="32"/>
        <end position="217"/>
    </location>
</feature>
<feature type="domain" description="C-type lectin" evidence="2">
    <location>
        <begin position="237"/>
        <end position="365"/>
    </location>
</feature>
<dbReference type="InterPro" id="IPR016187">
    <property type="entry name" value="CTDL_fold"/>
</dbReference>
<evidence type="ECO:0000313" key="5">
    <source>
        <dbReference type="Proteomes" id="UP000008281"/>
    </source>
</evidence>
<dbReference type="AlphaFoldDB" id="E3MYT1"/>
<dbReference type="PANTHER" id="PTHR31024">
    <property type="entry name" value="C-TYPE LECTIN"/>
    <property type="match status" value="1"/>
</dbReference>
<evidence type="ECO:0000256" key="1">
    <source>
        <dbReference type="SAM" id="SignalP"/>
    </source>
</evidence>
<reference evidence="4" key="1">
    <citation type="submission" date="2007-07" db="EMBL/GenBank/DDBJ databases">
        <title>PCAP assembly of the Caenorhabditis remanei genome.</title>
        <authorList>
            <consortium name="The Caenorhabditis remanei Sequencing Consortium"/>
            <person name="Wilson R.K."/>
        </authorList>
    </citation>
    <scope>NUCLEOTIDE SEQUENCE [LARGE SCALE GENOMIC DNA]</scope>
    <source>
        <strain evidence="4">PB4641</strain>
    </source>
</reference>
<dbReference type="HOGENOM" id="CLU_060615_0_0_1"/>
<dbReference type="Pfam" id="PF00092">
    <property type="entry name" value="VWA"/>
    <property type="match status" value="1"/>
</dbReference>
<proteinExistence type="predicted"/>
<organism evidence="5">
    <name type="scientific">Caenorhabditis remanei</name>
    <name type="common">Caenorhabditis vulgaris</name>
    <dbReference type="NCBI Taxonomy" id="31234"/>
    <lineage>
        <taxon>Eukaryota</taxon>
        <taxon>Metazoa</taxon>
        <taxon>Ecdysozoa</taxon>
        <taxon>Nematoda</taxon>
        <taxon>Chromadorea</taxon>
        <taxon>Rhabditida</taxon>
        <taxon>Rhabditina</taxon>
        <taxon>Rhabditomorpha</taxon>
        <taxon>Rhabditoidea</taxon>
        <taxon>Rhabditidae</taxon>
        <taxon>Peloderinae</taxon>
        <taxon>Caenorhabditis</taxon>
    </lineage>
</organism>
<feature type="signal peptide" evidence="1">
    <location>
        <begin position="1"/>
        <end position="18"/>
    </location>
</feature>
<gene>
    <name evidence="4" type="ORF">CRE_04169</name>
</gene>
<dbReference type="STRING" id="31234.E3MYT1"/>
<sequence length="382" mass="42239">MKLIYVLLFLIGSNVRSADEECGGTVLDLWLDIVIVADNSQRVNQNNSVVDIQNSISNIFEIVPIPINRVGFVTYNSLATINADLNKFKSWGDLSQGVNDSYNNMNLSSENTSFIGTGLITAGELLQVQGSAIGRVYYPKVIIVYASAFNGTGLLDPLSVANTLKSAGITIITVAVDTDNNGVIQKQLASIASPGSAFSLDPDDDHWPVREALINANCFCPPGWTQRQEFYRNKFKKYASCFQFIGTPSAWNFAYFRCLILWSDGSYLAMENEPSKQKFILEAVRNNSAFQQTPLQYHIGLNMIGEKWVWETSDGPQQELGWNDWMDSYPVISSSMTSVMNVQNGASSGWQNIDPDEVMAGYVCEAKACSASRFCYIKTSNT</sequence>
<dbReference type="SMART" id="SM00327">
    <property type="entry name" value="VWA"/>
    <property type="match status" value="1"/>
</dbReference>
<dbReference type="SUPFAM" id="SSF53300">
    <property type="entry name" value="vWA-like"/>
    <property type="match status" value="1"/>
</dbReference>
<dbReference type="Gene3D" id="3.10.100.10">
    <property type="entry name" value="Mannose-Binding Protein A, subunit A"/>
    <property type="match status" value="1"/>
</dbReference>
<dbReference type="Proteomes" id="UP000008281">
    <property type="component" value="Unassembled WGS sequence"/>
</dbReference>
<evidence type="ECO:0008006" key="6">
    <source>
        <dbReference type="Google" id="ProtNLM"/>
    </source>
</evidence>